<keyword evidence="3" id="KW-1185">Reference proteome</keyword>
<evidence type="ECO:0000256" key="1">
    <source>
        <dbReference type="SAM" id="SignalP"/>
    </source>
</evidence>
<dbReference type="InterPro" id="IPR013424">
    <property type="entry name" value="Ice-binding_C"/>
</dbReference>
<dbReference type="Gene3D" id="2.60.120.260">
    <property type="entry name" value="Galactose-binding domain-like"/>
    <property type="match status" value="1"/>
</dbReference>
<dbReference type="AlphaFoldDB" id="A0A917EC27"/>
<accession>A0A917EC27</accession>
<gene>
    <name evidence="2" type="ORF">GCM10011529_31310</name>
</gene>
<protein>
    <recommendedName>
        <fullName evidence="4">PEP-CTERM sorting domain-containing protein</fullName>
    </recommendedName>
</protein>
<sequence length="212" mass="22500">MSYLRLAIAAVVVAAPSSAAVATPVSAVATNTFPFWGEYRAENLINGSGLTDGLHSNSYPAMWMTDLGVNTASITFVLGARYTLTSATIWNYNFGNPAEFQSTILRGVKDFKLFGSTNGVDYSELFGGTLGLGTGQPLAGQTVSFAGAARFIRLDIVNNYGQGTYAERDWNTGLSEVRFAGAVPEPMTWAMLVAGFGLTGAVMRRRTAVLAV</sequence>
<feature type="chain" id="PRO_5036815014" description="PEP-CTERM sorting domain-containing protein" evidence="1">
    <location>
        <begin position="23"/>
        <end position="212"/>
    </location>
</feature>
<organism evidence="2 3">
    <name type="scientific">Sandarakinorhabdus glacialis</name>
    <dbReference type="NCBI Taxonomy" id="1614636"/>
    <lineage>
        <taxon>Bacteria</taxon>
        <taxon>Pseudomonadati</taxon>
        <taxon>Pseudomonadota</taxon>
        <taxon>Alphaproteobacteria</taxon>
        <taxon>Sphingomonadales</taxon>
        <taxon>Sphingosinicellaceae</taxon>
        <taxon>Sandarakinorhabdus</taxon>
    </lineage>
</organism>
<proteinExistence type="predicted"/>
<reference evidence="2" key="1">
    <citation type="journal article" date="2014" name="Int. J. Syst. Evol. Microbiol.">
        <title>Complete genome sequence of Corynebacterium casei LMG S-19264T (=DSM 44701T), isolated from a smear-ripened cheese.</title>
        <authorList>
            <consortium name="US DOE Joint Genome Institute (JGI-PGF)"/>
            <person name="Walter F."/>
            <person name="Albersmeier A."/>
            <person name="Kalinowski J."/>
            <person name="Ruckert C."/>
        </authorList>
    </citation>
    <scope>NUCLEOTIDE SEQUENCE</scope>
    <source>
        <strain evidence="2">CGMCC 1.15519</strain>
    </source>
</reference>
<dbReference type="EMBL" id="BMJM01000022">
    <property type="protein sequence ID" value="GGE22470.1"/>
    <property type="molecule type" value="Genomic_DNA"/>
</dbReference>
<evidence type="ECO:0000313" key="3">
    <source>
        <dbReference type="Proteomes" id="UP000635071"/>
    </source>
</evidence>
<comment type="caution">
    <text evidence="2">The sequence shown here is derived from an EMBL/GenBank/DDBJ whole genome shotgun (WGS) entry which is preliminary data.</text>
</comment>
<dbReference type="Proteomes" id="UP000635071">
    <property type="component" value="Unassembled WGS sequence"/>
</dbReference>
<name>A0A917EC27_9SPHN</name>
<feature type="signal peptide" evidence="1">
    <location>
        <begin position="1"/>
        <end position="22"/>
    </location>
</feature>
<dbReference type="RefSeq" id="WP_243450820.1">
    <property type="nucleotide sequence ID" value="NZ_BMJM01000022.1"/>
</dbReference>
<dbReference type="SUPFAM" id="SSF49785">
    <property type="entry name" value="Galactose-binding domain-like"/>
    <property type="match status" value="1"/>
</dbReference>
<dbReference type="NCBIfam" id="TIGR02595">
    <property type="entry name" value="PEP_CTERM"/>
    <property type="match status" value="1"/>
</dbReference>
<evidence type="ECO:0008006" key="4">
    <source>
        <dbReference type="Google" id="ProtNLM"/>
    </source>
</evidence>
<keyword evidence="1" id="KW-0732">Signal</keyword>
<reference evidence="2" key="2">
    <citation type="submission" date="2020-09" db="EMBL/GenBank/DDBJ databases">
        <authorList>
            <person name="Sun Q."/>
            <person name="Zhou Y."/>
        </authorList>
    </citation>
    <scope>NUCLEOTIDE SEQUENCE</scope>
    <source>
        <strain evidence="2">CGMCC 1.15519</strain>
    </source>
</reference>
<evidence type="ECO:0000313" key="2">
    <source>
        <dbReference type="EMBL" id="GGE22470.1"/>
    </source>
</evidence>
<dbReference type="InterPro" id="IPR008979">
    <property type="entry name" value="Galactose-bd-like_sf"/>
</dbReference>
<dbReference type="NCBIfam" id="NF035944">
    <property type="entry name" value="PEPxxWA-CTERM"/>
    <property type="match status" value="1"/>
</dbReference>